<dbReference type="InterPro" id="IPR005679">
    <property type="entry name" value="Ribosomal_uS12_bac"/>
</dbReference>
<accession>A0A0K1HPJ6</accession>
<dbReference type="PROSITE" id="PS00055">
    <property type="entry name" value="RIBOSOMAL_S12"/>
    <property type="match status" value="1"/>
</dbReference>
<dbReference type="GO" id="GO:0003735">
    <property type="term" value="F:structural constituent of ribosome"/>
    <property type="evidence" value="ECO:0007669"/>
    <property type="project" value="InterPro"/>
</dbReference>
<keyword evidence="2 4" id="KW-0689">Ribosomal protein</keyword>
<dbReference type="AlphaFoldDB" id="A0A0K1HPJ6"/>
<dbReference type="NCBIfam" id="TIGR00981">
    <property type="entry name" value="rpsL_bact"/>
    <property type="match status" value="1"/>
</dbReference>
<dbReference type="InterPro" id="IPR006032">
    <property type="entry name" value="Ribosomal_uS12"/>
</dbReference>
<dbReference type="GO" id="GO:0006412">
    <property type="term" value="P:translation"/>
    <property type="evidence" value="ECO:0007669"/>
    <property type="project" value="InterPro"/>
</dbReference>
<dbReference type="InterPro" id="IPR012340">
    <property type="entry name" value="NA-bd_OB-fold"/>
</dbReference>
<dbReference type="FunFam" id="2.40.50.140:FF:000099">
    <property type="entry name" value="Ribosomal protein S12, mitochondrial"/>
    <property type="match status" value="1"/>
</dbReference>
<organism evidence="5">
    <name type="scientific">Acanthamoeba castellanii</name>
    <name type="common">Amoeba</name>
    <dbReference type="NCBI Taxonomy" id="5755"/>
    <lineage>
        <taxon>Eukaryota</taxon>
        <taxon>Amoebozoa</taxon>
        <taxon>Discosea</taxon>
        <taxon>Longamoebia</taxon>
        <taxon>Centramoebida</taxon>
        <taxon>Acanthamoebidae</taxon>
        <taxon>Acanthamoeba</taxon>
    </lineage>
</organism>
<geneLocation type="mitochondrion" evidence="5"/>
<dbReference type="PIRSF" id="PIRSF002133">
    <property type="entry name" value="Ribosomal_S12/S23"/>
    <property type="match status" value="1"/>
</dbReference>
<keyword evidence="5" id="KW-0496">Mitochondrion</keyword>
<dbReference type="CDD" id="cd03368">
    <property type="entry name" value="Ribosomal_S12"/>
    <property type="match status" value="1"/>
</dbReference>
<dbReference type="Gene3D" id="2.40.50.140">
    <property type="entry name" value="Nucleic acid-binding proteins"/>
    <property type="match status" value="1"/>
</dbReference>
<dbReference type="SUPFAM" id="SSF50249">
    <property type="entry name" value="Nucleic acid-binding proteins"/>
    <property type="match status" value="1"/>
</dbReference>
<sequence>MPTYHQVLKNPRRKKIHTNNVKALNGCPQKKGVCVKLRIVKPKKPNSAQRKVAKLRLSTRRMIIAYIPGQGHNLQEYSSVLVSGGRAPDLPGVRYTLIKGKYDFSWKESFERKKKLSKYGYSTKKKF</sequence>
<gene>
    <name evidence="5" type="primary">rps12</name>
    <name evidence="5" type="ORF">AB845_32</name>
</gene>
<proteinExistence type="inferred from homology"/>
<comment type="similarity">
    <text evidence="1 4">Belongs to the universal ribosomal protein uS12 family.</text>
</comment>
<keyword evidence="3 4" id="KW-0687">Ribonucleoprotein</keyword>
<dbReference type="GO" id="GO:0015935">
    <property type="term" value="C:small ribosomal subunit"/>
    <property type="evidence" value="ECO:0007669"/>
    <property type="project" value="InterPro"/>
</dbReference>
<dbReference type="Pfam" id="PF00164">
    <property type="entry name" value="Ribosom_S12_S23"/>
    <property type="match status" value="1"/>
</dbReference>
<dbReference type="PRINTS" id="PR01034">
    <property type="entry name" value="RIBOSOMALS12"/>
</dbReference>
<protein>
    <submittedName>
        <fullName evidence="5">Ribosomal protein S12</fullName>
    </submittedName>
</protein>
<reference evidence="5" key="1">
    <citation type="journal article" date="2015" name="J. Eukaryot. Microbiol.">
        <title>Uncovering Cryptic Diversity in Two Amoebozoan Species Using Complete Mitochondrial Genome Sequences.</title>
        <authorList>
            <person name="Fucikova K."/>
            <person name="Lahr D.J."/>
        </authorList>
    </citation>
    <scope>NUCLEOTIDE SEQUENCE</scope>
    <source>
        <strain evidence="5">BCP-EM3VF21-1</strain>
    </source>
</reference>
<name>A0A0K1HPJ6_ACACA</name>
<evidence type="ECO:0000256" key="4">
    <source>
        <dbReference type="RuleBase" id="RU003622"/>
    </source>
</evidence>
<evidence type="ECO:0000256" key="2">
    <source>
        <dbReference type="ARBA" id="ARBA00022980"/>
    </source>
</evidence>
<dbReference type="PANTHER" id="PTHR11652">
    <property type="entry name" value="30S RIBOSOMAL PROTEIN S12 FAMILY MEMBER"/>
    <property type="match status" value="1"/>
</dbReference>
<dbReference type="EMBL" id="KT185628">
    <property type="protein sequence ID" value="AKT93994.1"/>
    <property type="molecule type" value="Genomic_DNA"/>
</dbReference>
<evidence type="ECO:0000256" key="1">
    <source>
        <dbReference type="ARBA" id="ARBA00005657"/>
    </source>
</evidence>
<evidence type="ECO:0000256" key="3">
    <source>
        <dbReference type="ARBA" id="ARBA00023274"/>
    </source>
</evidence>
<evidence type="ECO:0000313" key="5">
    <source>
        <dbReference type="EMBL" id="AKT93994.1"/>
    </source>
</evidence>